<accession>A0A0E2Q1G0</accession>
<proteinExistence type="predicted"/>
<dbReference type="Gene3D" id="3.40.50.1110">
    <property type="entry name" value="SGNH hydrolase"/>
    <property type="match status" value="1"/>
</dbReference>
<dbReference type="PATRIC" id="fig|1433289.7.peg.1233"/>
<name>A0A0E2Q1G0_STRTR</name>
<sequence length="46" mass="5244">MTYVDLFDYLTDAQGQLNANYTTDGLHLNPQAYQVIAEPIIKEILE</sequence>
<dbReference type="InterPro" id="IPR036514">
    <property type="entry name" value="SGNH_hydro_sf"/>
</dbReference>
<comment type="caution">
    <text evidence="1">The sequence shown here is derived from an EMBL/GenBank/DDBJ whole genome shotgun (WGS) entry which is preliminary data.</text>
</comment>
<organism evidence="1 2">
    <name type="scientific">Streptococcus thermophilus M17PTZA496</name>
    <dbReference type="NCBI Taxonomy" id="1433289"/>
    <lineage>
        <taxon>Bacteria</taxon>
        <taxon>Bacillati</taxon>
        <taxon>Bacillota</taxon>
        <taxon>Bacilli</taxon>
        <taxon>Lactobacillales</taxon>
        <taxon>Streptococcaceae</taxon>
        <taxon>Streptococcus</taxon>
    </lineage>
</organism>
<dbReference type="SUPFAM" id="SSF52266">
    <property type="entry name" value="SGNH hydrolase"/>
    <property type="match status" value="1"/>
</dbReference>
<protein>
    <submittedName>
        <fullName evidence="1">Uncharacterized protein</fullName>
    </submittedName>
</protein>
<evidence type="ECO:0000313" key="2">
    <source>
        <dbReference type="Proteomes" id="UP000024559"/>
    </source>
</evidence>
<dbReference type="Proteomes" id="UP000024559">
    <property type="component" value="Chromosome"/>
</dbReference>
<dbReference type="EMBL" id="AZJT01000046">
    <property type="protein sequence ID" value="ETW89580.1"/>
    <property type="molecule type" value="Genomic_DNA"/>
</dbReference>
<evidence type="ECO:0000313" key="1">
    <source>
        <dbReference type="EMBL" id="ETW89580.1"/>
    </source>
</evidence>
<dbReference type="AlphaFoldDB" id="A0A0E2Q1G0"/>
<reference evidence="2" key="1">
    <citation type="submission" date="2013-12" db="EMBL/GenBank/DDBJ databases">
        <title>Genome sequences of Streptococcus thermophilus strains MTH17CL396 and M17PTZA496 isolated from Fontina cheese in Valle d'Aosta region (Italy).</title>
        <authorList>
            <person name="Treu L."/>
            <person name="Giacomini A."/>
            <person name="Corich V."/>
            <person name="Vendramin V."/>
            <person name="Bovo B."/>
        </authorList>
    </citation>
    <scope>NUCLEOTIDE SEQUENCE [LARGE SCALE GENOMIC DNA]</scope>
    <source>
        <strain evidence="2">M17PTZA496</strain>
    </source>
</reference>
<dbReference type="HOGENOM" id="CLU_3189803_0_0_9"/>
<gene>
    <name evidence="1" type="ORF">X841_06015</name>
</gene>